<keyword evidence="6" id="KW-0472">Membrane</keyword>
<dbReference type="InterPro" id="IPR038220">
    <property type="entry name" value="PHOX_C_sf"/>
</dbReference>
<dbReference type="SUPFAM" id="SSF51905">
    <property type="entry name" value="FAD/NAD(P)-binding domain"/>
    <property type="match status" value="1"/>
</dbReference>
<dbReference type="SUPFAM" id="SSF52833">
    <property type="entry name" value="Thioredoxin-like"/>
    <property type="match status" value="1"/>
</dbReference>
<dbReference type="GO" id="GO:0016709">
    <property type="term" value="F:oxidoreductase activity, acting on paired donors, with incorporation or reduction of molecular oxygen, NAD(P)H as one donor, and incorporation of one atom of oxygen"/>
    <property type="evidence" value="ECO:0007669"/>
    <property type="project" value="UniProtKB-ARBA"/>
</dbReference>
<dbReference type="GO" id="GO:0071949">
    <property type="term" value="F:FAD binding"/>
    <property type="evidence" value="ECO:0007669"/>
    <property type="project" value="InterPro"/>
</dbReference>
<evidence type="ECO:0000256" key="6">
    <source>
        <dbReference type="SAM" id="Phobius"/>
    </source>
</evidence>
<evidence type="ECO:0000259" key="7">
    <source>
        <dbReference type="Pfam" id="PF01494"/>
    </source>
</evidence>
<evidence type="ECO:0000256" key="4">
    <source>
        <dbReference type="ARBA" id="ARBA00023002"/>
    </source>
</evidence>
<keyword evidence="10" id="KW-1185">Reference proteome</keyword>
<gene>
    <name evidence="9" type="ORF">N7492_002574</name>
</gene>
<keyword evidence="4" id="KW-0560">Oxidoreductase</keyword>
<dbReference type="Pfam" id="PF01494">
    <property type="entry name" value="FAD_binding_3"/>
    <property type="match status" value="2"/>
</dbReference>
<comment type="similarity">
    <text evidence="1">Belongs to the PheA/TfdB FAD monooxygenase family.</text>
</comment>
<dbReference type="Proteomes" id="UP001146351">
    <property type="component" value="Unassembled WGS sequence"/>
</dbReference>
<dbReference type="Gene3D" id="3.30.9.10">
    <property type="entry name" value="D-Amino Acid Oxidase, subunit A, domain 2"/>
    <property type="match status" value="1"/>
</dbReference>
<evidence type="ECO:0000313" key="9">
    <source>
        <dbReference type="EMBL" id="KAJ5179364.1"/>
    </source>
</evidence>
<comment type="caution">
    <text evidence="9">The sequence shown here is derived from an EMBL/GenBank/DDBJ whole genome shotgun (WGS) entry which is preliminary data.</text>
</comment>
<reference evidence="9" key="1">
    <citation type="submission" date="2022-11" db="EMBL/GenBank/DDBJ databases">
        <authorList>
            <person name="Petersen C."/>
        </authorList>
    </citation>
    <scope>NUCLEOTIDE SEQUENCE</scope>
    <source>
        <strain evidence="9">IBT 21917</strain>
    </source>
</reference>
<dbReference type="InterPro" id="IPR002938">
    <property type="entry name" value="FAD-bd"/>
</dbReference>
<dbReference type="OrthoDB" id="1716816at2759"/>
<dbReference type="InterPro" id="IPR036249">
    <property type="entry name" value="Thioredoxin-like_sf"/>
</dbReference>
<feature type="domain" description="FAD-binding" evidence="7">
    <location>
        <begin position="211"/>
        <end position="431"/>
    </location>
</feature>
<feature type="transmembrane region" description="Helical" evidence="6">
    <location>
        <begin position="12"/>
        <end position="30"/>
    </location>
</feature>
<evidence type="ECO:0000256" key="5">
    <source>
        <dbReference type="SAM" id="MobiDB-lite"/>
    </source>
</evidence>
<evidence type="ECO:0000256" key="3">
    <source>
        <dbReference type="ARBA" id="ARBA00022827"/>
    </source>
</evidence>
<dbReference type="InterPro" id="IPR050641">
    <property type="entry name" value="RIFMO-like"/>
</dbReference>
<evidence type="ECO:0000313" key="10">
    <source>
        <dbReference type="Proteomes" id="UP001146351"/>
    </source>
</evidence>
<organism evidence="9 10">
    <name type="scientific">Penicillium capsulatum</name>
    <dbReference type="NCBI Taxonomy" id="69766"/>
    <lineage>
        <taxon>Eukaryota</taxon>
        <taxon>Fungi</taxon>
        <taxon>Dikarya</taxon>
        <taxon>Ascomycota</taxon>
        <taxon>Pezizomycotina</taxon>
        <taxon>Eurotiomycetes</taxon>
        <taxon>Eurotiomycetidae</taxon>
        <taxon>Eurotiales</taxon>
        <taxon>Aspergillaceae</taxon>
        <taxon>Penicillium</taxon>
    </lineage>
</organism>
<evidence type="ECO:0008006" key="11">
    <source>
        <dbReference type="Google" id="ProtNLM"/>
    </source>
</evidence>
<dbReference type="Gene3D" id="3.40.30.20">
    <property type="match status" value="1"/>
</dbReference>
<dbReference type="SUPFAM" id="SSF54373">
    <property type="entry name" value="FAD-linked reductases, C-terminal domain"/>
    <property type="match status" value="1"/>
</dbReference>
<dbReference type="Pfam" id="PF07976">
    <property type="entry name" value="Phe_hydrox_dim"/>
    <property type="match status" value="1"/>
</dbReference>
<dbReference type="AlphaFoldDB" id="A0A9W9LW55"/>
<keyword evidence="6" id="KW-0812">Transmembrane</keyword>
<keyword evidence="2" id="KW-0285">Flavoprotein</keyword>
<reference evidence="9" key="2">
    <citation type="journal article" date="2023" name="IMA Fungus">
        <title>Comparative genomic study of the Penicillium genus elucidates a diverse pangenome and 15 lateral gene transfer events.</title>
        <authorList>
            <person name="Petersen C."/>
            <person name="Sorensen T."/>
            <person name="Nielsen M.R."/>
            <person name="Sondergaard T.E."/>
            <person name="Sorensen J.L."/>
            <person name="Fitzpatrick D.A."/>
            <person name="Frisvad J.C."/>
            <person name="Nielsen K.L."/>
        </authorList>
    </citation>
    <scope>NUCLEOTIDE SEQUENCE</scope>
    <source>
        <strain evidence="9">IBT 21917</strain>
    </source>
</reference>
<dbReference type="EMBL" id="JAPQKO010000002">
    <property type="protein sequence ID" value="KAJ5179364.1"/>
    <property type="molecule type" value="Genomic_DNA"/>
</dbReference>
<dbReference type="PANTHER" id="PTHR43004">
    <property type="entry name" value="TRK SYSTEM POTASSIUM UPTAKE PROTEIN"/>
    <property type="match status" value="1"/>
</dbReference>
<accession>A0A9W9LW55</accession>
<evidence type="ECO:0000256" key="2">
    <source>
        <dbReference type="ARBA" id="ARBA00022630"/>
    </source>
</evidence>
<protein>
    <recommendedName>
        <fullName evidence="11">Phenol 2-monooxygenase</fullName>
    </recommendedName>
</protein>
<keyword evidence="3" id="KW-0274">FAD</keyword>
<proteinExistence type="inferred from homology"/>
<sequence length="680" mass="76565">MSEHKIPVSKTDVLIVGAGPAGLMTAYWMARCGVRARVIDKRPTKVFLGKADGLRMRTLEIFDSMGFQHRVMQEGHVAVEANFWVSDKKNNLVREAIMTSKAANKSPHHSMLLTQGRLERFILDTIRQYSDLEVERSTSAETFEYDEALEDDHNAYPITVKVQTVSTEADDLTEKTTNGSEAEHMPSGLDKSKLSPDDWNDFSPQDGILPGKTEIIKARYLIGCDGAHSWTRKQVNIPMEGSSTDHIWGVIDVVPISNFRSYPESRTIQAMTDKGVADIRRLSIVTNTAGTILVIPRERRLVRLYVPVQTIEAVTSGRFDRSTVTLDMIRMSVQNILCPYTFDFEICDWWTVYQVGQRIAPTFIKGNRVFLAGDAVHTHSPKAGLGMNMSMQDGFNIGWKVALVAAGVANPLILSTYNDERHRLAEMLLDFDRHWSGHFTNNTLAPEEASTKAEKMRRIAELFEDFADGARSFYGASPLVWKTEGEAGPPCALSLIPGERFPAAKLRKQADGNVQWTTRLMESDGRFRLVILAGDIRDPTQRGRVESLGRFLQDGNKASAKLEDRYLPTGPFDSLIDVLTIHSSPWRSVEYFDFPESLRSFDPRTGWVYDSIWCDDSCSWDRECDGTGYGQWGVDRVHGAMLIVRPDQYIGWVGELDAVDEMTRYLDGFLMAKNESNNCR</sequence>
<dbReference type="Gene3D" id="3.50.50.60">
    <property type="entry name" value="FAD/NAD(P)-binding domain"/>
    <property type="match status" value="1"/>
</dbReference>
<dbReference type="PRINTS" id="PR00420">
    <property type="entry name" value="RNGMNOXGNASE"/>
</dbReference>
<evidence type="ECO:0000259" key="8">
    <source>
        <dbReference type="Pfam" id="PF07976"/>
    </source>
</evidence>
<feature type="domain" description="Phenol hydroxylase-like C-terminal dimerisation" evidence="8">
    <location>
        <begin position="474"/>
        <end position="673"/>
    </location>
</feature>
<dbReference type="PANTHER" id="PTHR43004:SF20">
    <property type="entry name" value="2-MONOOXYGENASE, PUTATIVE (AFU_ORTHOLOGUE AFUA_1G13660)-RELATED"/>
    <property type="match status" value="1"/>
</dbReference>
<keyword evidence="6" id="KW-1133">Transmembrane helix</keyword>
<feature type="region of interest" description="Disordered" evidence="5">
    <location>
        <begin position="167"/>
        <end position="196"/>
    </location>
</feature>
<feature type="domain" description="FAD-binding" evidence="7">
    <location>
        <begin position="10"/>
        <end position="148"/>
    </location>
</feature>
<dbReference type="CDD" id="cd02979">
    <property type="entry name" value="PHOX_C"/>
    <property type="match status" value="1"/>
</dbReference>
<dbReference type="InterPro" id="IPR036188">
    <property type="entry name" value="FAD/NAD-bd_sf"/>
</dbReference>
<evidence type="ECO:0000256" key="1">
    <source>
        <dbReference type="ARBA" id="ARBA00007801"/>
    </source>
</evidence>
<name>A0A9W9LW55_9EURO</name>
<dbReference type="InterPro" id="IPR012941">
    <property type="entry name" value="Phe_hydrox_C_dim_dom"/>
</dbReference>